<dbReference type="AlphaFoldDB" id="A0A1J5RSN7"/>
<organism evidence="1">
    <name type="scientific">mine drainage metagenome</name>
    <dbReference type="NCBI Taxonomy" id="410659"/>
    <lineage>
        <taxon>unclassified sequences</taxon>
        <taxon>metagenomes</taxon>
        <taxon>ecological metagenomes</taxon>
    </lineage>
</organism>
<proteinExistence type="predicted"/>
<comment type="caution">
    <text evidence="1">The sequence shown here is derived from an EMBL/GenBank/DDBJ whole genome shotgun (WGS) entry which is preliminary data.</text>
</comment>
<evidence type="ECO:0000313" key="1">
    <source>
        <dbReference type="EMBL" id="OIQ91077.1"/>
    </source>
</evidence>
<gene>
    <name evidence="1" type="ORF">GALL_270430</name>
</gene>
<protein>
    <submittedName>
        <fullName evidence="1">Uncharacterized protein</fullName>
    </submittedName>
</protein>
<dbReference type="EMBL" id="MLJW01000271">
    <property type="protein sequence ID" value="OIQ91077.1"/>
    <property type="molecule type" value="Genomic_DNA"/>
</dbReference>
<accession>A0A1J5RSN7</accession>
<sequence length="57" mass="5634">MSKLIRAAAITTVMTISTVLVSGTAFAQAANPCAKAANPCAKAANPCAKAANPCAKQ</sequence>
<reference evidence="1" key="1">
    <citation type="submission" date="2016-10" db="EMBL/GenBank/DDBJ databases">
        <title>Sequence of Gallionella enrichment culture.</title>
        <authorList>
            <person name="Poehlein A."/>
            <person name="Muehling M."/>
            <person name="Daniel R."/>
        </authorList>
    </citation>
    <scope>NUCLEOTIDE SEQUENCE</scope>
</reference>
<name>A0A1J5RSN7_9ZZZZ</name>